<dbReference type="EMBL" id="QYUL01000001">
    <property type="protein sequence ID" value="RJF84171.1"/>
    <property type="molecule type" value="Genomic_DNA"/>
</dbReference>
<accession>A0A418W2E0</accession>
<sequence>MPSLRSVRSAFAVATACVALALPATAQTSKGASPAGKAQSGPAAGGSERIAAVVNEDAISMSDVNARIRLALLNSGSQESQEIRQRLAPQVVRQLIDERLQLQEAKRNGVTIPQSEIDDAIKRIADQNRMGRSQLDGLLKSRGIPQSALVEQVRALLAWQRVMQRRIRQEITISDDEIDAATARIKANIGKPEYLVAEIFLAVDSPDQEDEVRRTADRLVDEVRRGGNFPALARQFSQSAGAASGGDLGWVRTGESSAEVDKALTGMRTGQLSAPIRTATGYHILLVRGQRAFGSSGGEEMPAPPPPQAPRPQPRPDIAKATVNMKQIVIPIESKEAAKGVKDQAEALRKSIKSCGDFEAKAKAGGVPESGDMGTLKVRDLPQGLQQLAVGIPLGQPSPVLMSQAAAVILIVCKRDVPMIQPPAEAQPKPVAAPPPPPPPSSKEVKMPSRDEIERELVGERADLLARRYLRDLRRSAFVEMRGEARN</sequence>
<dbReference type="InterPro" id="IPR015391">
    <property type="entry name" value="SurA_N"/>
</dbReference>
<dbReference type="RefSeq" id="WP_119829812.1">
    <property type="nucleotide sequence ID" value="NZ_QYUL01000001.1"/>
</dbReference>
<feature type="region of interest" description="Disordered" evidence="10">
    <location>
        <begin position="293"/>
        <end position="317"/>
    </location>
</feature>
<keyword evidence="14" id="KW-1185">Reference proteome</keyword>
<dbReference type="Pfam" id="PF00639">
    <property type="entry name" value="Rotamase"/>
    <property type="match status" value="1"/>
</dbReference>
<dbReference type="Proteomes" id="UP000283458">
    <property type="component" value="Unassembled WGS sequence"/>
</dbReference>
<evidence type="ECO:0000313" key="14">
    <source>
        <dbReference type="Proteomes" id="UP000283458"/>
    </source>
</evidence>
<reference evidence="13 14" key="1">
    <citation type="submission" date="2018-09" db="EMBL/GenBank/DDBJ databases">
        <authorList>
            <person name="Zhu H."/>
        </authorList>
    </citation>
    <scope>NUCLEOTIDE SEQUENCE [LARGE SCALE GENOMIC DNA]</scope>
    <source>
        <strain evidence="13 14">K2W22B-5</strain>
    </source>
</reference>
<evidence type="ECO:0000256" key="10">
    <source>
        <dbReference type="SAM" id="MobiDB-lite"/>
    </source>
</evidence>
<proteinExistence type="predicted"/>
<dbReference type="AlphaFoldDB" id="A0A418W2E0"/>
<evidence type="ECO:0000313" key="13">
    <source>
        <dbReference type="EMBL" id="RJF84171.1"/>
    </source>
</evidence>
<keyword evidence="3" id="KW-0574">Periplasm</keyword>
<evidence type="ECO:0000256" key="2">
    <source>
        <dbReference type="ARBA" id="ARBA00022729"/>
    </source>
</evidence>
<evidence type="ECO:0000256" key="11">
    <source>
        <dbReference type="SAM" id="SignalP"/>
    </source>
</evidence>
<dbReference type="Pfam" id="PF09312">
    <property type="entry name" value="SurA_N"/>
    <property type="match status" value="1"/>
</dbReference>
<keyword evidence="4 9" id="KW-0697">Rotamase</keyword>
<dbReference type="InterPro" id="IPR027304">
    <property type="entry name" value="Trigger_fact/SurA_dom_sf"/>
</dbReference>
<dbReference type="PANTHER" id="PTHR47637:SF1">
    <property type="entry name" value="CHAPERONE SURA"/>
    <property type="match status" value="1"/>
</dbReference>
<keyword evidence="2 11" id="KW-0732">Signal</keyword>
<dbReference type="PANTHER" id="PTHR47637">
    <property type="entry name" value="CHAPERONE SURA"/>
    <property type="match status" value="1"/>
</dbReference>
<organism evidence="13 14">
    <name type="scientific">Azospirillum cavernae</name>
    <dbReference type="NCBI Taxonomy" id="2320860"/>
    <lineage>
        <taxon>Bacteria</taxon>
        <taxon>Pseudomonadati</taxon>
        <taxon>Pseudomonadota</taxon>
        <taxon>Alphaproteobacteria</taxon>
        <taxon>Rhodospirillales</taxon>
        <taxon>Azospirillaceae</taxon>
        <taxon>Azospirillum</taxon>
    </lineage>
</organism>
<protein>
    <recommendedName>
        <fullName evidence="1">Parvulin-like PPIase</fullName>
    </recommendedName>
    <alternativeName>
        <fullName evidence="7">Peptidyl-prolyl cis-trans isomerase plp</fullName>
    </alternativeName>
    <alternativeName>
        <fullName evidence="8">Rotamase plp</fullName>
    </alternativeName>
</protein>
<evidence type="ECO:0000256" key="8">
    <source>
        <dbReference type="ARBA" id="ARBA00031484"/>
    </source>
</evidence>
<dbReference type="Gene3D" id="3.10.50.40">
    <property type="match status" value="2"/>
</dbReference>
<feature type="signal peptide" evidence="11">
    <location>
        <begin position="1"/>
        <end position="26"/>
    </location>
</feature>
<dbReference type="Gene3D" id="1.10.4030.10">
    <property type="entry name" value="Porin chaperone SurA, peptide-binding domain"/>
    <property type="match status" value="1"/>
</dbReference>
<evidence type="ECO:0000256" key="3">
    <source>
        <dbReference type="ARBA" id="ARBA00022764"/>
    </source>
</evidence>
<feature type="compositionally biased region" description="Pro residues" evidence="10">
    <location>
        <begin position="302"/>
        <end position="315"/>
    </location>
</feature>
<dbReference type="SUPFAM" id="SSF54534">
    <property type="entry name" value="FKBP-like"/>
    <property type="match status" value="2"/>
</dbReference>
<dbReference type="GO" id="GO:0003755">
    <property type="term" value="F:peptidyl-prolyl cis-trans isomerase activity"/>
    <property type="evidence" value="ECO:0007669"/>
    <property type="project" value="UniProtKB-KW"/>
</dbReference>
<comment type="caution">
    <text evidence="13">The sequence shown here is derived from an EMBL/GenBank/DDBJ whole genome shotgun (WGS) entry which is preliminary data.</text>
</comment>
<feature type="region of interest" description="Disordered" evidence="10">
    <location>
        <begin position="422"/>
        <end position="451"/>
    </location>
</feature>
<evidence type="ECO:0000256" key="7">
    <source>
        <dbReference type="ARBA" id="ARBA00030642"/>
    </source>
</evidence>
<evidence type="ECO:0000256" key="4">
    <source>
        <dbReference type="ARBA" id="ARBA00023110"/>
    </source>
</evidence>
<evidence type="ECO:0000259" key="12">
    <source>
        <dbReference type="PROSITE" id="PS50198"/>
    </source>
</evidence>
<evidence type="ECO:0000256" key="6">
    <source>
        <dbReference type="ARBA" id="ARBA00023235"/>
    </source>
</evidence>
<dbReference type="SUPFAM" id="SSF109998">
    <property type="entry name" value="Triger factor/SurA peptide-binding domain-like"/>
    <property type="match status" value="1"/>
</dbReference>
<feature type="domain" description="PpiC" evidence="12">
    <location>
        <begin position="191"/>
        <end position="289"/>
    </location>
</feature>
<evidence type="ECO:0000256" key="5">
    <source>
        <dbReference type="ARBA" id="ARBA00023186"/>
    </source>
</evidence>
<dbReference type="PROSITE" id="PS50198">
    <property type="entry name" value="PPIC_PPIASE_2"/>
    <property type="match status" value="1"/>
</dbReference>
<name>A0A418W2E0_9PROT</name>
<keyword evidence="5" id="KW-0143">Chaperone</keyword>
<feature type="chain" id="PRO_5019365827" description="Parvulin-like PPIase" evidence="11">
    <location>
        <begin position="27"/>
        <end position="487"/>
    </location>
</feature>
<evidence type="ECO:0000256" key="9">
    <source>
        <dbReference type="PROSITE-ProRule" id="PRU00278"/>
    </source>
</evidence>
<evidence type="ECO:0000256" key="1">
    <source>
        <dbReference type="ARBA" id="ARBA00018370"/>
    </source>
</evidence>
<dbReference type="InterPro" id="IPR050280">
    <property type="entry name" value="OMP_Chaperone_SurA"/>
</dbReference>
<keyword evidence="6 9" id="KW-0413">Isomerase</keyword>
<dbReference type="OrthoDB" id="9791746at2"/>
<feature type="compositionally biased region" description="Pro residues" evidence="10">
    <location>
        <begin position="431"/>
        <end position="441"/>
    </location>
</feature>
<dbReference type="InterPro" id="IPR046357">
    <property type="entry name" value="PPIase_dom_sf"/>
</dbReference>
<dbReference type="InterPro" id="IPR000297">
    <property type="entry name" value="PPIase_PpiC"/>
</dbReference>
<gene>
    <name evidence="13" type="ORF">D3877_06125</name>
</gene>